<dbReference type="InterPro" id="IPR000182">
    <property type="entry name" value="GNAT_dom"/>
</dbReference>
<comment type="caution">
    <text evidence="4">The sequence shown here is derived from an EMBL/GenBank/DDBJ whole genome shotgun (WGS) entry which is preliminary data.</text>
</comment>
<keyword evidence="1" id="KW-0808">Transferase</keyword>
<dbReference type="CDD" id="cd04301">
    <property type="entry name" value="NAT_SF"/>
    <property type="match status" value="1"/>
</dbReference>
<dbReference type="Proteomes" id="UP000517916">
    <property type="component" value="Unassembled WGS sequence"/>
</dbReference>
<keyword evidence="5" id="KW-1185">Reference proteome</keyword>
<gene>
    <name evidence="4" type="ORF">BC739_007204</name>
</gene>
<dbReference type="InterPro" id="IPR016181">
    <property type="entry name" value="Acyl_CoA_acyltransferase"/>
</dbReference>
<sequence length="240" mass="25715">MDEVLSLENLCADAWPAVAEERVGQWRMRAAGGFTGRANSTLTAGDPGVELGQALGSAAEFARRHGIDPKLHVTVGAELERALPGQGWELDLDHPGGVESLVMTGRVADLAGPARAAVVLDEARADWWRLATGVEDPPSPVRHVLSSAKTTGFGMIDGVGSVRGAVVEDLLHIARLSVRPEFRRRGLARDLIAALANWALELGATRCALQVAEHNTAAISLYAGLGCTEHHRYQYWTTTR</sequence>
<evidence type="ECO:0000313" key="5">
    <source>
        <dbReference type="Proteomes" id="UP000517916"/>
    </source>
</evidence>
<evidence type="ECO:0000259" key="3">
    <source>
        <dbReference type="PROSITE" id="PS51186"/>
    </source>
</evidence>
<dbReference type="InterPro" id="IPR056935">
    <property type="entry name" value="Rv0428c-like_C"/>
</dbReference>
<name>A0ABR6BSV0_9PSEU</name>
<dbReference type="Gene3D" id="3.40.630.30">
    <property type="match status" value="1"/>
</dbReference>
<organism evidence="4 5">
    <name type="scientific">Kutzneria viridogrisea</name>
    <dbReference type="NCBI Taxonomy" id="47990"/>
    <lineage>
        <taxon>Bacteria</taxon>
        <taxon>Bacillati</taxon>
        <taxon>Actinomycetota</taxon>
        <taxon>Actinomycetes</taxon>
        <taxon>Pseudonocardiales</taxon>
        <taxon>Pseudonocardiaceae</taxon>
        <taxon>Kutzneria</taxon>
    </lineage>
</organism>
<evidence type="ECO:0000256" key="2">
    <source>
        <dbReference type="ARBA" id="ARBA00023315"/>
    </source>
</evidence>
<dbReference type="InterPro" id="IPR050832">
    <property type="entry name" value="Bact_Acetyltransf"/>
</dbReference>
<proteinExistence type="predicted"/>
<dbReference type="PANTHER" id="PTHR43877">
    <property type="entry name" value="AMINOALKYLPHOSPHONATE N-ACETYLTRANSFERASE-RELATED-RELATED"/>
    <property type="match status" value="1"/>
</dbReference>
<dbReference type="EMBL" id="JACJID010000006">
    <property type="protein sequence ID" value="MBA8929971.1"/>
    <property type="molecule type" value="Genomic_DNA"/>
</dbReference>
<keyword evidence="2" id="KW-0012">Acyltransferase</keyword>
<dbReference type="RefSeq" id="WP_025354557.1">
    <property type="nucleotide sequence ID" value="NZ_BAAABQ010000014.1"/>
</dbReference>
<feature type="domain" description="N-acetyltransferase" evidence="3">
    <location>
        <begin position="103"/>
        <end position="240"/>
    </location>
</feature>
<evidence type="ECO:0000256" key="1">
    <source>
        <dbReference type="ARBA" id="ARBA00022679"/>
    </source>
</evidence>
<evidence type="ECO:0000313" key="4">
    <source>
        <dbReference type="EMBL" id="MBA8929971.1"/>
    </source>
</evidence>
<protein>
    <submittedName>
        <fullName evidence="4">GNAT superfamily N-acetyltransferase</fullName>
    </submittedName>
</protein>
<dbReference type="Pfam" id="PF24553">
    <property type="entry name" value="Rv0428c_C"/>
    <property type="match status" value="1"/>
</dbReference>
<dbReference type="PROSITE" id="PS51186">
    <property type="entry name" value="GNAT"/>
    <property type="match status" value="1"/>
</dbReference>
<dbReference type="SUPFAM" id="SSF55729">
    <property type="entry name" value="Acyl-CoA N-acyltransferases (Nat)"/>
    <property type="match status" value="1"/>
</dbReference>
<reference evidence="4 5" key="1">
    <citation type="submission" date="2020-08" db="EMBL/GenBank/DDBJ databases">
        <title>Genomic Encyclopedia of Archaeal and Bacterial Type Strains, Phase II (KMG-II): from individual species to whole genera.</title>
        <authorList>
            <person name="Goeker M."/>
        </authorList>
    </citation>
    <scope>NUCLEOTIDE SEQUENCE [LARGE SCALE GENOMIC DNA]</scope>
    <source>
        <strain evidence="4 5">DSM 43850</strain>
    </source>
</reference>
<accession>A0ABR6BSV0</accession>